<sequence length="124" mass="13334">MAMPNATKRRQDVLAMNVSRMLTARGLRKKDLAHAMGVSPQAMASRLQSKANWTLDEACSAADFLHVSLDLLMKDNLTAAEVLGYANTATSDESKNGGISASNEWGRRGLNPGPGDYESHALTD</sequence>
<evidence type="ECO:0000313" key="4">
    <source>
        <dbReference type="Proteomes" id="UP000029066"/>
    </source>
</evidence>
<dbReference type="InterPro" id="IPR001387">
    <property type="entry name" value="Cro/C1-type_HTH"/>
</dbReference>
<evidence type="ECO:0000256" key="1">
    <source>
        <dbReference type="SAM" id="MobiDB-lite"/>
    </source>
</evidence>
<dbReference type="GO" id="GO:0003677">
    <property type="term" value="F:DNA binding"/>
    <property type="evidence" value="ECO:0007669"/>
    <property type="project" value="InterPro"/>
</dbReference>
<organism evidence="3 4">
    <name type="scientific">Bifidobacterium saguini DSM 23967</name>
    <dbReference type="NCBI Taxonomy" id="1437607"/>
    <lineage>
        <taxon>Bacteria</taxon>
        <taxon>Bacillati</taxon>
        <taxon>Actinomycetota</taxon>
        <taxon>Actinomycetes</taxon>
        <taxon>Bifidobacteriales</taxon>
        <taxon>Bifidobacteriaceae</taxon>
        <taxon>Bifidobacterium</taxon>
    </lineage>
</organism>
<feature type="compositionally biased region" description="Polar residues" evidence="1">
    <location>
        <begin position="87"/>
        <end position="103"/>
    </location>
</feature>
<dbReference type="AlphaFoldDB" id="A0A087D613"/>
<evidence type="ECO:0000259" key="2">
    <source>
        <dbReference type="PROSITE" id="PS50943"/>
    </source>
</evidence>
<reference evidence="3 4" key="1">
    <citation type="submission" date="2014-03" db="EMBL/GenBank/DDBJ databases">
        <title>Genomics of Bifidobacteria.</title>
        <authorList>
            <person name="Ventura M."/>
            <person name="Milani C."/>
            <person name="Lugli G.A."/>
        </authorList>
    </citation>
    <scope>NUCLEOTIDE SEQUENCE [LARGE SCALE GENOMIC DNA]</scope>
    <source>
        <strain evidence="3 4">DSM 23967</strain>
    </source>
</reference>
<dbReference type="SMART" id="SM00530">
    <property type="entry name" value="HTH_XRE"/>
    <property type="match status" value="1"/>
</dbReference>
<gene>
    <name evidence="3" type="ORF">BISA_1942</name>
</gene>
<name>A0A087D613_9BIFI</name>
<dbReference type="Proteomes" id="UP000029066">
    <property type="component" value="Unassembled WGS sequence"/>
</dbReference>
<feature type="region of interest" description="Disordered" evidence="1">
    <location>
        <begin position="87"/>
        <end position="124"/>
    </location>
</feature>
<comment type="caution">
    <text evidence="3">The sequence shown here is derived from an EMBL/GenBank/DDBJ whole genome shotgun (WGS) entry which is preliminary data.</text>
</comment>
<feature type="domain" description="HTH cro/C1-type" evidence="2">
    <location>
        <begin position="18"/>
        <end position="72"/>
    </location>
</feature>
<dbReference type="CDD" id="cd00093">
    <property type="entry name" value="HTH_XRE"/>
    <property type="match status" value="1"/>
</dbReference>
<evidence type="ECO:0000313" key="3">
    <source>
        <dbReference type="EMBL" id="KFI90963.1"/>
    </source>
</evidence>
<dbReference type="SUPFAM" id="SSF47413">
    <property type="entry name" value="lambda repressor-like DNA-binding domains"/>
    <property type="match status" value="1"/>
</dbReference>
<dbReference type="EMBL" id="JGZN01000018">
    <property type="protein sequence ID" value="KFI90963.1"/>
    <property type="molecule type" value="Genomic_DNA"/>
</dbReference>
<dbReference type="Gene3D" id="1.10.260.40">
    <property type="entry name" value="lambda repressor-like DNA-binding domains"/>
    <property type="match status" value="1"/>
</dbReference>
<protein>
    <submittedName>
        <fullName evidence="3">Helix-turn-helix protein</fullName>
    </submittedName>
</protein>
<accession>A0A087D613</accession>
<dbReference type="InterPro" id="IPR010982">
    <property type="entry name" value="Lambda_DNA-bd_dom_sf"/>
</dbReference>
<proteinExistence type="predicted"/>
<dbReference type="PROSITE" id="PS50943">
    <property type="entry name" value="HTH_CROC1"/>
    <property type="match status" value="1"/>
</dbReference>